<dbReference type="AlphaFoldDB" id="A0A0F9DJ42"/>
<reference evidence="1" key="1">
    <citation type="journal article" date="2015" name="Nature">
        <title>Complex archaea that bridge the gap between prokaryotes and eukaryotes.</title>
        <authorList>
            <person name="Spang A."/>
            <person name="Saw J.H."/>
            <person name="Jorgensen S.L."/>
            <person name="Zaremba-Niedzwiedzka K."/>
            <person name="Martijn J."/>
            <person name="Lind A.E."/>
            <person name="van Eijk R."/>
            <person name="Schleper C."/>
            <person name="Guy L."/>
            <person name="Ettema T.J."/>
        </authorList>
    </citation>
    <scope>NUCLEOTIDE SEQUENCE</scope>
</reference>
<evidence type="ECO:0000313" key="1">
    <source>
        <dbReference type="EMBL" id="KKL61718.1"/>
    </source>
</evidence>
<proteinExistence type="predicted"/>
<dbReference type="EMBL" id="LAZR01028731">
    <property type="protein sequence ID" value="KKL61718.1"/>
    <property type="molecule type" value="Genomic_DNA"/>
</dbReference>
<protein>
    <submittedName>
        <fullName evidence="1">Uncharacterized protein</fullName>
    </submittedName>
</protein>
<comment type="caution">
    <text evidence="1">The sequence shown here is derived from an EMBL/GenBank/DDBJ whole genome shotgun (WGS) entry which is preliminary data.</text>
</comment>
<organism evidence="1">
    <name type="scientific">marine sediment metagenome</name>
    <dbReference type="NCBI Taxonomy" id="412755"/>
    <lineage>
        <taxon>unclassified sequences</taxon>
        <taxon>metagenomes</taxon>
        <taxon>ecological metagenomes</taxon>
    </lineage>
</organism>
<gene>
    <name evidence="1" type="ORF">LCGC14_2192500</name>
</gene>
<accession>A0A0F9DJ42</accession>
<sequence>MCQAIKFTINNHPILFCFSDNNPCLPVLTRNGNIVILPWGNQSQTLGLYPEGATAHIVHVQSDKWKSHQPKSVRIACEAFMMVDQEGNEHWFDTQKSNQYIRGVVATQPLADKVYVLMRNRDLLEPDISHEWPVK</sequence>
<name>A0A0F9DJ42_9ZZZZ</name>